<dbReference type="AlphaFoldDB" id="A0A4Q9DKT1"/>
<dbReference type="Gene3D" id="3.10.490.10">
    <property type="entry name" value="Gamma-glutamyl cyclotransferase-like"/>
    <property type="match status" value="1"/>
</dbReference>
<protein>
    <submittedName>
        <fullName evidence="2">Gamma-glutamylcyclotransferase</fullName>
    </submittedName>
</protein>
<dbReference type="CDD" id="cd06661">
    <property type="entry name" value="GGCT_like"/>
    <property type="match status" value="1"/>
</dbReference>
<evidence type="ECO:0000313" key="2">
    <source>
        <dbReference type="EMBL" id="TBL71461.1"/>
    </source>
</evidence>
<evidence type="ECO:0000259" key="1">
    <source>
        <dbReference type="Pfam" id="PF06094"/>
    </source>
</evidence>
<name>A0A4Q9DKT1_9BACL</name>
<dbReference type="OrthoDB" id="8538589at2"/>
<dbReference type="InterPro" id="IPR013024">
    <property type="entry name" value="GGCT-like"/>
</dbReference>
<organism evidence="2 3">
    <name type="scientific">Paenibacillus thalictri</name>
    <dbReference type="NCBI Taxonomy" id="2527873"/>
    <lineage>
        <taxon>Bacteria</taxon>
        <taxon>Bacillati</taxon>
        <taxon>Bacillota</taxon>
        <taxon>Bacilli</taxon>
        <taxon>Bacillales</taxon>
        <taxon>Paenibacillaceae</taxon>
        <taxon>Paenibacillus</taxon>
    </lineage>
</organism>
<dbReference type="InterPro" id="IPR036568">
    <property type="entry name" value="GGCT-like_sf"/>
</dbReference>
<dbReference type="Pfam" id="PF06094">
    <property type="entry name" value="GGACT"/>
    <property type="match status" value="1"/>
</dbReference>
<gene>
    <name evidence="2" type="ORF">EYB31_30225</name>
</gene>
<accession>A0A4Q9DKT1</accession>
<proteinExistence type="predicted"/>
<evidence type="ECO:0000313" key="3">
    <source>
        <dbReference type="Proteomes" id="UP000293142"/>
    </source>
</evidence>
<keyword evidence="2" id="KW-0808">Transferase</keyword>
<dbReference type="SUPFAM" id="SSF110857">
    <property type="entry name" value="Gamma-glutamyl cyclotransferase-like"/>
    <property type="match status" value="1"/>
</dbReference>
<comment type="caution">
    <text evidence="2">The sequence shown here is derived from an EMBL/GenBank/DDBJ whole genome shotgun (WGS) entry which is preliminary data.</text>
</comment>
<dbReference type="GO" id="GO:0016740">
    <property type="term" value="F:transferase activity"/>
    <property type="evidence" value="ECO:0007669"/>
    <property type="project" value="UniProtKB-KW"/>
</dbReference>
<dbReference type="InterPro" id="IPR009288">
    <property type="entry name" value="AIG2-like_dom"/>
</dbReference>
<sequence length="135" mass="15088">MLEAALMKMFVYGTLLSGEANHDVVAPYLISVETGAVRGKLYDAGEYPALVLHPEGSRIVGEWLTIDPAALPTIDAFEDYHGPNRPNEYERVWVRDESRDALEGWIYVYSDSHGLKEILGGSWRGYRSGNKTKKA</sequence>
<reference evidence="2 3" key="1">
    <citation type="submission" date="2019-02" db="EMBL/GenBank/DDBJ databases">
        <title>Paenibacillus sp. nov., isolated from surface-sterilized tissue of Thalictrum simplex L.</title>
        <authorList>
            <person name="Tuo L."/>
        </authorList>
    </citation>
    <scope>NUCLEOTIDE SEQUENCE [LARGE SCALE GENOMIC DNA]</scope>
    <source>
        <strain evidence="2 3">N2SHLJ1</strain>
    </source>
</reference>
<keyword evidence="3" id="KW-1185">Reference proteome</keyword>
<feature type="domain" description="Gamma-glutamylcyclotransferase AIG2-like" evidence="1">
    <location>
        <begin position="9"/>
        <end position="124"/>
    </location>
</feature>
<dbReference type="Proteomes" id="UP000293142">
    <property type="component" value="Unassembled WGS sequence"/>
</dbReference>
<dbReference type="EMBL" id="SIRE01000026">
    <property type="protein sequence ID" value="TBL71461.1"/>
    <property type="molecule type" value="Genomic_DNA"/>
</dbReference>